<dbReference type="AlphaFoldDB" id="A0A9W5UZ98"/>
<evidence type="ECO:0000313" key="2">
    <source>
        <dbReference type="Proteomes" id="UP000014018"/>
    </source>
</evidence>
<reference evidence="1 2" key="1">
    <citation type="submission" date="2012-12" db="EMBL/GenBank/DDBJ databases">
        <title>The Genome Sequence of Bacillus cereus VD133.</title>
        <authorList>
            <consortium name="The Broad Institute Genome Sequencing Platform"/>
            <consortium name="The Broad Institute Genome Sequencing Center for Infectious Disease"/>
            <person name="Feldgarden M."/>
            <person name="Van der Auwera G.A."/>
            <person name="Mahillon J."/>
            <person name="Duprez V."/>
            <person name="Timmery S."/>
            <person name="Mattelet C."/>
            <person name="Dierick K."/>
            <person name="Sun M."/>
            <person name="Yu Z."/>
            <person name="Zhu L."/>
            <person name="Hu X."/>
            <person name="Shank E.B."/>
            <person name="Swiecicka I."/>
            <person name="Hansen B.M."/>
            <person name="Andrup L."/>
            <person name="Walker B."/>
            <person name="Young S.K."/>
            <person name="Zeng Q."/>
            <person name="Gargeya S."/>
            <person name="Fitzgerald M."/>
            <person name="Haas B."/>
            <person name="Abouelleil A."/>
            <person name="Alvarado L."/>
            <person name="Arachchi H.M."/>
            <person name="Berlin A.M."/>
            <person name="Chapman S.B."/>
            <person name="Dewar J."/>
            <person name="Goldberg J."/>
            <person name="Griggs A."/>
            <person name="Gujja S."/>
            <person name="Hansen M."/>
            <person name="Howarth C."/>
            <person name="Imamovic A."/>
            <person name="Larimer J."/>
            <person name="McCowan C."/>
            <person name="Murphy C."/>
            <person name="Neiman D."/>
            <person name="Pearson M."/>
            <person name="Priest M."/>
            <person name="Roberts A."/>
            <person name="Saif S."/>
            <person name="Shea T."/>
            <person name="Sisk P."/>
            <person name="Sykes S."/>
            <person name="Wortman J."/>
            <person name="Nusbaum C."/>
            <person name="Birren B."/>
        </authorList>
    </citation>
    <scope>NUCLEOTIDE SEQUENCE [LARGE SCALE GENOMIC DNA]</scope>
    <source>
        <strain evidence="1 2">VD133</strain>
    </source>
</reference>
<sequence>MKKRSVEVIQDLRHFLTKGQICFDLSNFKYYQMFCNALEATGTPYRLQVNELEKI</sequence>
<protein>
    <submittedName>
        <fullName evidence="1">Uncharacterized protein</fullName>
    </submittedName>
</protein>
<dbReference type="Proteomes" id="UP000014018">
    <property type="component" value="Unassembled WGS sequence"/>
</dbReference>
<organism evidence="1 2">
    <name type="scientific">Bacillus cereus VD133</name>
    <dbReference type="NCBI Taxonomy" id="1053233"/>
    <lineage>
        <taxon>Bacteria</taxon>
        <taxon>Bacillati</taxon>
        <taxon>Bacillota</taxon>
        <taxon>Bacilli</taxon>
        <taxon>Bacillales</taxon>
        <taxon>Bacillaceae</taxon>
        <taxon>Bacillus</taxon>
        <taxon>Bacillus cereus group</taxon>
    </lineage>
</organism>
<proteinExistence type="predicted"/>
<dbReference type="EMBL" id="AHFB01000176">
    <property type="protein sequence ID" value="EOO24306.1"/>
    <property type="molecule type" value="Genomic_DNA"/>
</dbReference>
<accession>A0A9W5UZ98</accession>
<name>A0A9W5UZ98_BACCE</name>
<gene>
    <name evidence="1" type="ORF">IIU_06777</name>
</gene>
<comment type="caution">
    <text evidence="1">The sequence shown here is derived from an EMBL/GenBank/DDBJ whole genome shotgun (WGS) entry which is preliminary data.</text>
</comment>
<evidence type="ECO:0000313" key="1">
    <source>
        <dbReference type="EMBL" id="EOO24306.1"/>
    </source>
</evidence>
<dbReference type="RefSeq" id="WP_016110472.1">
    <property type="nucleotide sequence ID" value="NZ_KB976176.1"/>
</dbReference>